<dbReference type="PANTHER" id="PTHR31532:SF10">
    <property type="entry name" value="BIORIENTATION OF CHROMOSOMES IN CELL DIVISION PROTEIN 1-LIKE 1"/>
    <property type="match status" value="1"/>
</dbReference>
<feature type="compositionally biased region" description="Basic and acidic residues" evidence="1">
    <location>
        <begin position="450"/>
        <end position="463"/>
    </location>
</feature>
<name>A0ABM1BI08_LIMPO</name>
<feature type="region of interest" description="Disordered" evidence="1">
    <location>
        <begin position="238"/>
        <end position="428"/>
    </location>
</feature>
<evidence type="ECO:0000313" key="4">
    <source>
        <dbReference type="RefSeq" id="XP_013782400.1"/>
    </source>
</evidence>
<evidence type="ECO:0000256" key="1">
    <source>
        <dbReference type="SAM" id="MobiDB-lite"/>
    </source>
</evidence>
<dbReference type="Pfam" id="PF05205">
    <property type="entry name" value="COMPASS-Shg1"/>
    <property type="match status" value="1"/>
</dbReference>
<feature type="compositionally biased region" description="Polar residues" evidence="1">
    <location>
        <begin position="311"/>
        <end position="320"/>
    </location>
</feature>
<dbReference type="PANTHER" id="PTHR31532">
    <property type="entry name" value="BIORIENTATION OF CHROMOSOMES IN CELL DIVISION 1 FAMILY MEMBER"/>
    <property type="match status" value="1"/>
</dbReference>
<feature type="compositionally biased region" description="Basic and acidic residues" evidence="1">
    <location>
        <begin position="243"/>
        <end position="254"/>
    </location>
</feature>
<feature type="compositionally biased region" description="Basic and acidic residues" evidence="1">
    <location>
        <begin position="321"/>
        <end position="363"/>
    </location>
</feature>
<sequence>MDTQTTNLRPGDPKLIADIVNHLKSQGMFDQFRRDCLADVDTKSSYQNLRQRVEGYVSKFLSTQTWRPDLQKNQLRDSLRRHINESGMLALGVERVVEQVVNPKINHVFLPQINTAVRRYLGLEKSPQEYYVKERKPDPRTLYKEQMVASHSWSAPSQTVASQLGIIKKEEKEGSCSQTPKEFKHIKEEPELQASDKNLKDTEKFMDISNCYQDDIESFRAQEPVTFSVTAEFHTVKQNVKPPENDLSSKKLSETEDSSQESTREKKFGERDIYFPNYPSDTSENLLSRQTYFSEEFQSNEDSLNEKETFSSKSDAQSQKELGKESDVEKKSEKDDKIVSKSSQHEMPQKDELANKQKKENFKSKLSGKPHVSDENKNVSTSNTERSKSSVKIKSLSKKWEEANKSVTAKRNSKSTEFQKKSKMAEKNTVSMRARLSNQKFSSISGTNLEKTRKDKPDSEKSKSTIHKKSLTKIKKNKILLKIKLTITIVNHKRCQVQGNRSYQHFLVINVKTVQDLQNNLQKLVLFKGLLLKEVQSDHHLQKVLVRNN</sequence>
<accession>A0ABM1BI08</accession>
<reference evidence="4" key="1">
    <citation type="submission" date="2025-08" db="UniProtKB">
        <authorList>
            <consortium name="RefSeq"/>
        </authorList>
    </citation>
    <scope>IDENTIFICATION</scope>
    <source>
        <tissue evidence="4">Muscle</tissue>
    </source>
</reference>
<feature type="region of interest" description="Disordered" evidence="1">
    <location>
        <begin position="443"/>
        <end position="466"/>
    </location>
</feature>
<dbReference type="InterPro" id="IPR055264">
    <property type="entry name" value="BOD1/SHG1_dom"/>
</dbReference>
<keyword evidence="3" id="KW-1185">Reference proteome</keyword>
<proteinExistence type="predicted"/>
<dbReference type="RefSeq" id="XP_013782400.1">
    <property type="nucleotide sequence ID" value="XM_013926946.2"/>
</dbReference>
<feature type="domain" description="BOD1/SHG1" evidence="2">
    <location>
        <begin position="19"/>
        <end position="113"/>
    </location>
</feature>
<organism evidence="3 4">
    <name type="scientific">Limulus polyphemus</name>
    <name type="common">Atlantic horseshoe crab</name>
    <dbReference type="NCBI Taxonomy" id="6850"/>
    <lineage>
        <taxon>Eukaryota</taxon>
        <taxon>Metazoa</taxon>
        <taxon>Ecdysozoa</taxon>
        <taxon>Arthropoda</taxon>
        <taxon>Chelicerata</taxon>
        <taxon>Merostomata</taxon>
        <taxon>Xiphosura</taxon>
        <taxon>Limulidae</taxon>
        <taxon>Limulus</taxon>
    </lineage>
</organism>
<evidence type="ECO:0000259" key="2">
    <source>
        <dbReference type="Pfam" id="PF05205"/>
    </source>
</evidence>
<dbReference type="GeneID" id="106466655"/>
<gene>
    <name evidence="4" type="primary">LOC106466655</name>
</gene>
<protein>
    <submittedName>
        <fullName evidence="4">Biorientation of chromosomes in cell division protein 1-like 1</fullName>
    </submittedName>
</protein>
<feature type="compositionally biased region" description="Basic and acidic residues" evidence="1">
    <location>
        <begin position="262"/>
        <end position="273"/>
    </location>
</feature>
<dbReference type="Proteomes" id="UP000694941">
    <property type="component" value="Unplaced"/>
</dbReference>
<feature type="compositionally biased region" description="Basic and acidic residues" evidence="1">
    <location>
        <begin position="417"/>
        <end position="426"/>
    </location>
</feature>
<feature type="compositionally biased region" description="Polar residues" evidence="1">
    <location>
        <begin position="279"/>
        <end position="302"/>
    </location>
</feature>
<evidence type="ECO:0000313" key="3">
    <source>
        <dbReference type="Proteomes" id="UP000694941"/>
    </source>
</evidence>